<keyword evidence="13" id="KW-1185">Reference proteome</keyword>
<evidence type="ECO:0000313" key="12">
    <source>
        <dbReference type="EnsemblProtists" id="EKX45731"/>
    </source>
</evidence>
<dbReference type="GO" id="GO:0000981">
    <property type="term" value="F:DNA-binding transcription factor activity, RNA polymerase II-specific"/>
    <property type="evidence" value="ECO:0007669"/>
    <property type="project" value="TreeGrafter"/>
</dbReference>
<proteinExistence type="inferred from homology"/>
<feature type="domain" description="NF-X1-type" evidence="10">
    <location>
        <begin position="11"/>
        <end position="34"/>
    </location>
</feature>
<gene>
    <name evidence="11" type="ORF">GUITHDRAFT_56311</name>
</gene>
<sequence>CNQTCGKMLSCGQHVCILACCDDPLHLCPEPCGRQLPCGLHFCEDRCHKGKCRKCSQWVYTSLVCACGSTSVKPPRKCGDKSLPLCSNICRVPPPCGHQPIIPHSCHPRSIPCPPCIVICDKTLRCGKHRCSLP</sequence>
<dbReference type="SMART" id="SM00438">
    <property type="entry name" value="ZnF_NFX"/>
    <property type="match status" value="3"/>
</dbReference>
<evidence type="ECO:0000256" key="7">
    <source>
        <dbReference type="ARBA" id="ARBA00023015"/>
    </source>
</evidence>
<dbReference type="GO" id="GO:0008270">
    <property type="term" value="F:zinc ion binding"/>
    <property type="evidence" value="ECO:0007669"/>
    <property type="project" value="UniProtKB-KW"/>
</dbReference>
<evidence type="ECO:0000259" key="10">
    <source>
        <dbReference type="SMART" id="SM00438"/>
    </source>
</evidence>
<protein>
    <recommendedName>
        <fullName evidence="10">NF-X1-type domain-containing protein</fullName>
    </recommendedName>
</protein>
<evidence type="ECO:0000256" key="4">
    <source>
        <dbReference type="ARBA" id="ARBA00022737"/>
    </source>
</evidence>
<evidence type="ECO:0000256" key="5">
    <source>
        <dbReference type="ARBA" id="ARBA00022771"/>
    </source>
</evidence>
<dbReference type="PaxDb" id="55529-EKX45731"/>
<evidence type="ECO:0000256" key="9">
    <source>
        <dbReference type="ARBA" id="ARBA00023242"/>
    </source>
</evidence>
<dbReference type="Proteomes" id="UP000011087">
    <property type="component" value="Unassembled WGS sequence"/>
</dbReference>
<comment type="subcellular location">
    <subcellularLocation>
        <location evidence="1">Nucleus</location>
    </subcellularLocation>
</comment>
<accession>L1JB18</accession>
<feature type="non-terminal residue" evidence="11">
    <location>
        <position position="1"/>
    </location>
</feature>
<dbReference type="GeneID" id="17302398"/>
<keyword evidence="9" id="KW-0539">Nucleus</keyword>
<evidence type="ECO:0000313" key="13">
    <source>
        <dbReference type="Proteomes" id="UP000011087"/>
    </source>
</evidence>
<evidence type="ECO:0000256" key="8">
    <source>
        <dbReference type="ARBA" id="ARBA00023163"/>
    </source>
</evidence>
<dbReference type="PANTHER" id="PTHR12360">
    <property type="entry name" value="NUCLEAR TRANSCRIPTION FACTOR, X-BOX BINDING 1 NFX1"/>
    <property type="match status" value="1"/>
</dbReference>
<keyword evidence="5" id="KW-0863">Zinc-finger</keyword>
<dbReference type="HOGENOM" id="CLU_1901763_0_0_1"/>
<evidence type="ECO:0000256" key="1">
    <source>
        <dbReference type="ARBA" id="ARBA00004123"/>
    </source>
</evidence>
<dbReference type="KEGG" id="gtt:GUITHDRAFT_56311"/>
<dbReference type="EMBL" id="JH992998">
    <property type="protein sequence ID" value="EKX45731.1"/>
    <property type="molecule type" value="Genomic_DNA"/>
</dbReference>
<reference evidence="11 13" key="1">
    <citation type="journal article" date="2012" name="Nature">
        <title>Algal genomes reveal evolutionary mosaicism and the fate of nucleomorphs.</title>
        <authorList>
            <consortium name="DOE Joint Genome Institute"/>
            <person name="Curtis B.A."/>
            <person name="Tanifuji G."/>
            <person name="Burki F."/>
            <person name="Gruber A."/>
            <person name="Irimia M."/>
            <person name="Maruyama S."/>
            <person name="Arias M.C."/>
            <person name="Ball S.G."/>
            <person name="Gile G.H."/>
            <person name="Hirakawa Y."/>
            <person name="Hopkins J.F."/>
            <person name="Kuo A."/>
            <person name="Rensing S.A."/>
            <person name="Schmutz J."/>
            <person name="Symeonidi A."/>
            <person name="Elias M."/>
            <person name="Eveleigh R.J."/>
            <person name="Herman E.K."/>
            <person name="Klute M.J."/>
            <person name="Nakayama T."/>
            <person name="Obornik M."/>
            <person name="Reyes-Prieto A."/>
            <person name="Armbrust E.V."/>
            <person name="Aves S.J."/>
            <person name="Beiko R.G."/>
            <person name="Coutinho P."/>
            <person name="Dacks J.B."/>
            <person name="Durnford D.G."/>
            <person name="Fast N.M."/>
            <person name="Green B.R."/>
            <person name="Grisdale C.J."/>
            <person name="Hempel F."/>
            <person name="Henrissat B."/>
            <person name="Hoppner M.P."/>
            <person name="Ishida K."/>
            <person name="Kim E."/>
            <person name="Koreny L."/>
            <person name="Kroth P.G."/>
            <person name="Liu Y."/>
            <person name="Malik S.B."/>
            <person name="Maier U.G."/>
            <person name="McRose D."/>
            <person name="Mock T."/>
            <person name="Neilson J.A."/>
            <person name="Onodera N.T."/>
            <person name="Poole A.M."/>
            <person name="Pritham E.J."/>
            <person name="Richards T.A."/>
            <person name="Rocap G."/>
            <person name="Roy S.W."/>
            <person name="Sarai C."/>
            <person name="Schaack S."/>
            <person name="Shirato S."/>
            <person name="Slamovits C.H."/>
            <person name="Spencer D.F."/>
            <person name="Suzuki S."/>
            <person name="Worden A.Z."/>
            <person name="Zauner S."/>
            <person name="Barry K."/>
            <person name="Bell C."/>
            <person name="Bharti A.K."/>
            <person name="Crow J.A."/>
            <person name="Grimwood J."/>
            <person name="Kramer R."/>
            <person name="Lindquist E."/>
            <person name="Lucas S."/>
            <person name="Salamov A."/>
            <person name="McFadden G.I."/>
            <person name="Lane C.E."/>
            <person name="Keeling P.J."/>
            <person name="Gray M.W."/>
            <person name="Grigoriev I.V."/>
            <person name="Archibald J.M."/>
        </authorList>
    </citation>
    <scope>NUCLEOTIDE SEQUENCE</scope>
    <source>
        <strain evidence="11 13">CCMP2712</strain>
    </source>
</reference>
<reference evidence="12" key="3">
    <citation type="submission" date="2015-06" db="UniProtKB">
        <authorList>
            <consortium name="EnsemblProtists"/>
        </authorList>
    </citation>
    <scope>IDENTIFICATION</scope>
</reference>
<dbReference type="OrthoDB" id="6512771at2759"/>
<organism evidence="11">
    <name type="scientific">Guillardia theta (strain CCMP2712)</name>
    <name type="common">Cryptophyte</name>
    <dbReference type="NCBI Taxonomy" id="905079"/>
    <lineage>
        <taxon>Eukaryota</taxon>
        <taxon>Cryptophyceae</taxon>
        <taxon>Pyrenomonadales</taxon>
        <taxon>Geminigeraceae</taxon>
        <taxon>Guillardia</taxon>
    </lineage>
</organism>
<feature type="domain" description="NF-X1-type" evidence="10">
    <location>
        <begin position="38"/>
        <end position="57"/>
    </location>
</feature>
<dbReference type="InterPro" id="IPR034078">
    <property type="entry name" value="NFX1_fam"/>
</dbReference>
<dbReference type="PANTHER" id="PTHR12360:SF12">
    <property type="entry name" value="TRANSCRIPTIONAL REPRESSOR NF-X1"/>
    <property type="match status" value="1"/>
</dbReference>
<keyword evidence="8" id="KW-0804">Transcription</keyword>
<feature type="non-terminal residue" evidence="11">
    <location>
        <position position="134"/>
    </location>
</feature>
<dbReference type="EnsemblProtists" id="EKX45731">
    <property type="protein sequence ID" value="EKX45731"/>
    <property type="gene ID" value="GUITHDRAFT_56311"/>
</dbReference>
<evidence type="ECO:0000313" key="11">
    <source>
        <dbReference type="EMBL" id="EKX45731.1"/>
    </source>
</evidence>
<feature type="domain" description="NF-X1-type" evidence="10">
    <location>
        <begin position="96"/>
        <end position="118"/>
    </location>
</feature>
<keyword evidence="4" id="KW-0677">Repeat</keyword>
<evidence type="ECO:0000256" key="2">
    <source>
        <dbReference type="ARBA" id="ARBA00007269"/>
    </source>
</evidence>
<keyword evidence="7" id="KW-0805">Transcription regulation</keyword>
<dbReference type="GO" id="GO:0005634">
    <property type="term" value="C:nucleus"/>
    <property type="evidence" value="ECO:0007669"/>
    <property type="project" value="UniProtKB-SubCell"/>
</dbReference>
<keyword evidence="6" id="KW-0862">Zinc</keyword>
<dbReference type="InterPro" id="IPR000967">
    <property type="entry name" value="Znf_NFX1"/>
</dbReference>
<dbReference type="eggNOG" id="KOG1952">
    <property type="taxonomic scope" value="Eukaryota"/>
</dbReference>
<keyword evidence="3" id="KW-0479">Metal-binding</keyword>
<evidence type="ECO:0000256" key="3">
    <source>
        <dbReference type="ARBA" id="ARBA00022723"/>
    </source>
</evidence>
<reference evidence="13" key="2">
    <citation type="submission" date="2012-11" db="EMBL/GenBank/DDBJ databases">
        <authorList>
            <person name="Kuo A."/>
            <person name="Curtis B.A."/>
            <person name="Tanifuji G."/>
            <person name="Burki F."/>
            <person name="Gruber A."/>
            <person name="Irimia M."/>
            <person name="Maruyama S."/>
            <person name="Arias M.C."/>
            <person name="Ball S.G."/>
            <person name="Gile G.H."/>
            <person name="Hirakawa Y."/>
            <person name="Hopkins J.F."/>
            <person name="Rensing S.A."/>
            <person name="Schmutz J."/>
            <person name="Symeonidi A."/>
            <person name="Elias M."/>
            <person name="Eveleigh R.J."/>
            <person name="Herman E.K."/>
            <person name="Klute M.J."/>
            <person name="Nakayama T."/>
            <person name="Obornik M."/>
            <person name="Reyes-Prieto A."/>
            <person name="Armbrust E.V."/>
            <person name="Aves S.J."/>
            <person name="Beiko R.G."/>
            <person name="Coutinho P."/>
            <person name="Dacks J.B."/>
            <person name="Durnford D.G."/>
            <person name="Fast N.M."/>
            <person name="Green B.R."/>
            <person name="Grisdale C."/>
            <person name="Hempe F."/>
            <person name="Henrissat B."/>
            <person name="Hoppner M.P."/>
            <person name="Ishida K.-I."/>
            <person name="Kim E."/>
            <person name="Koreny L."/>
            <person name="Kroth P.G."/>
            <person name="Liu Y."/>
            <person name="Malik S.-B."/>
            <person name="Maier U.G."/>
            <person name="McRose D."/>
            <person name="Mock T."/>
            <person name="Neilson J.A."/>
            <person name="Onodera N.T."/>
            <person name="Poole A.M."/>
            <person name="Pritham E.J."/>
            <person name="Richards T.A."/>
            <person name="Rocap G."/>
            <person name="Roy S.W."/>
            <person name="Sarai C."/>
            <person name="Schaack S."/>
            <person name="Shirato S."/>
            <person name="Slamovits C.H."/>
            <person name="Spencer D.F."/>
            <person name="Suzuki S."/>
            <person name="Worden A.Z."/>
            <person name="Zauner S."/>
            <person name="Barry K."/>
            <person name="Bell C."/>
            <person name="Bharti A.K."/>
            <person name="Crow J.A."/>
            <person name="Grimwood J."/>
            <person name="Kramer R."/>
            <person name="Lindquist E."/>
            <person name="Lucas S."/>
            <person name="Salamov A."/>
            <person name="McFadden G.I."/>
            <person name="Lane C.E."/>
            <person name="Keeling P.J."/>
            <person name="Gray M.W."/>
            <person name="Grigoriev I.V."/>
            <person name="Archibald J.M."/>
        </authorList>
    </citation>
    <scope>NUCLEOTIDE SEQUENCE</scope>
    <source>
        <strain evidence="13">CCMP2712</strain>
    </source>
</reference>
<dbReference type="GO" id="GO:0000977">
    <property type="term" value="F:RNA polymerase II transcription regulatory region sequence-specific DNA binding"/>
    <property type="evidence" value="ECO:0007669"/>
    <property type="project" value="TreeGrafter"/>
</dbReference>
<dbReference type="AlphaFoldDB" id="L1JB18"/>
<name>L1JB18_GUITC</name>
<comment type="similarity">
    <text evidence="2">Belongs to the NFX1 family.</text>
</comment>
<dbReference type="STRING" id="905079.L1JB18"/>
<evidence type="ECO:0000256" key="6">
    <source>
        <dbReference type="ARBA" id="ARBA00022833"/>
    </source>
</evidence>
<dbReference type="RefSeq" id="XP_005832711.1">
    <property type="nucleotide sequence ID" value="XM_005832654.1"/>
</dbReference>